<dbReference type="EMBL" id="JBEAFC010000014">
    <property type="protein sequence ID" value="KAL1532061.1"/>
    <property type="molecule type" value="Genomic_DNA"/>
</dbReference>
<evidence type="ECO:0000313" key="1">
    <source>
        <dbReference type="EMBL" id="KAL1532061.1"/>
    </source>
</evidence>
<proteinExistence type="predicted"/>
<dbReference type="PANTHER" id="PTHR34061:SF26">
    <property type="match status" value="1"/>
</dbReference>
<sequence length="131" mass="14270">MEDESENGSYYEKVDGLARWVGTSVAAAFFASLERCSCVNLTTFDTDDDGEEEEAKDRPLMLTSYPSFNSTTSSFAAPNNPDGHILDDQVSWLGSVYVESESLESGHASKPNKCRCSCHGLVLDAVTLTLE</sequence>
<dbReference type="Proteomes" id="UP001567538">
    <property type="component" value="Unassembled WGS sequence"/>
</dbReference>
<keyword evidence="2" id="KW-1185">Reference proteome</keyword>
<reference evidence="1 2" key="1">
    <citation type="submission" date="2024-06" db="EMBL/GenBank/DDBJ databases">
        <title>A chromosome level genome sequence of Diviner's sage (Salvia divinorum).</title>
        <authorList>
            <person name="Ford S.A."/>
            <person name="Ro D.-K."/>
            <person name="Ness R.W."/>
            <person name="Phillips M.A."/>
        </authorList>
    </citation>
    <scope>NUCLEOTIDE SEQUENCE [LARGE SCALE GENOMIC DNA]</scope>
    <source>
        <strain evidence="1">SAF-2024a</strain>
        <tissue evidence="1">Leaf</tissue>
    </source>
</reference>
<comment type="caution">
    <text evidence="1">The sequence shown here is derived from an EMBL/GenBank/DDBJ whole genome shotgun (WGS) entry which is preliminary data.</text>
</comment>
<dbReference type="PANTHER" id="PTHR34061">
    <property type="entry name" value="PROTEIN, PUTATIVE-RELATED"/>
    <property type="match status" value="1"/>
</dbReference>
<protein>
    <submittedName>
        <fullName evidence="1">Uncharacterized protein</fullName>
    </submittedName>
</protein>
<evidence type="ECO:0000313" key="2">
    <source>
        <dbReference type="Proteomes" id="UP001567538"/>
    </source>
</evidence>
<organism evidence="1 2">
    <name type="scientific">Salvia divinorum</name>
    <name type="common">Maria pastora</name>
    <name type="synonym">Diviner's sage</name>
    <dbReference type="NCBI Taxonomy" id="28513"/>
    <lineage>
        <taxon>Eukaryota</taxon>
        <taxon>Viridiplantae</taxon>
        <taxon>Streptophyta</taxon>
        <taxon>Embryophyta</taxon>
        <taxon>Tracheophyta</taxon>
        <taxon>Spermatophyta</taxon>
        <taxon>Magnoliopsida</taxon>
        <taxon>eudicotyledons</taxon>
        <taxon>Gunneridae</taxon>
        <taxon>Pentapetalae</taxon>
        <taxon>asterids</taxon>
        <taxon>lamiids</taxon>
        <taxon>Lamiales</taxon>
        <taxon>Lamiaceae</taxon>
        <taxon>Nepetoideae</taxon>
        <taxon>Mentheae</taxon>
        <taxon>Salviinae</taxon>
        <taxon>Salvia</taxon>
        <taxon>Salvia subgen. Calosphace</taxon>
    </lineage>
</organism>
<gene>
    <name evidence="1" type="ORF">AAHA92_32119</name>
</gene>
<accession>A0ABD1FMT7</accession>
<dbReference type="AlphaFoldDB" id="A0ABD1FMT7"/>
<name>A0ABD1FMT7_SALDI</name>